<dbReference type="Gene3D" id="3.30.300.30">
    <property type="match status" value="3"/>
</dbReference>
<dbReference type="InterPro" id="IPR020806">
    <property type="entry name" value="PKS_PP-bd"/>
</dbReference>
<comment type="cofactor">
    <cofactor evidence="1">
        <name>pantetheine 4'-phosphate</name>
        <dbReference type="ChEBI" id="CHEBI:47942"/>
    </cofactor>
</comment>
<dbReference type="FunFam" id="3.40.50.980:FF:000001">
    <property type="entry name" value="Non-ribosomal peptide synthetase"/>
    <property type="match status" value="1"/>
</dbReference>
<dbReference type="FunFam" id="3.30.300.30:FF:000010">
    <property type="entry name" value="Enterobactin synthetase component F"/>
    <property type="match status" value="1"/>
</dbReference>
<dbReference type="Gene3D" id="1.10.1200.10">
    <property type="entry name" value="ACP-like"/>
    <property type="match status" value="1"/>
</dbReference>
<dbReference type="Pfam" id="PF13193">
    <property type="entry name" value="AMP-binding_C"/>
    <property type="match status" value="2"/>
</dbReference>
<dbReference type="Gene3D" id="3.40.50.980">
    <property type="match status" value="4"/>
</dbReference>
<dbReference type="InterPro" id="IPR009081">
    <property type="entry name" value="PP-bd_ACP"/>
</dbReference>
<dbReference type="GO" id="GO:0043041">
    <property type="term" value="P:amino acid activation for nonribosomal peptide biosynthetic process"/>
    <property type="evidence" value="ECO:0007669"/>
    <property type="project" value="TreeGrafter"/>
</dbReference>
<reference evidence="8 9" key="1">
    <citation type="submission" date="2018-08" db="EMBL/GenBank/DDBJ databases">
        <title>Genomic Encyclopedia of Archaeal and Bacterial Type Strains, Phase II (KMG-II): from individual species to whole genera.</title>
        <authorList>
            <person name="Goeker M."/>
        </authorList>
    </citation>
    <scope>NUCLEOTIDE SEQUENCE [LARGE SCALE GENOMIC DNA]</scope>
    <source>
        <strain evidence="8 9">DSM 45791</strain>
    </source>
</reference>
<dbReference type="Gene3D" id="3.40.50.150">
    <property type="entry name" value="Vaccinia Virus protein VP39"/>
    <property type="match status" value="1"/>
</dbReference>
<dbReference type="Gene3D" id="3.30.559.10">
    <property type="entry name" value="Chloramphenicol acetyltransferase-like domain"/>
    <property type="match status" value="3"/>
</dbReference>
<evidence type="ECO:0000256" key="4">
    <source>
        <dbReference type="ARBA" id="ARBA00022553"/>
    </source>
</evidence>
<dbReference type="PROSITE" id="PS00012">
    <property type="entry name" value="PHOSPHOPANTETHEINE"/>
    <property type="match status" value="1"/>
</dbReference>
<dbReference type="GO" id="GO:0031177">
    <property type="term" value="F:phosphopantetheine binding"/>
    <property type="evidence" value="ECO:0007669"/>
    <property type="project" value="InterPro"/>
</dbReference>
<dbReference type="CDD" id="cd05930">
    <property type="entry name" value="A_NRPS"/>
    <property type="match status" value="1"/>
</dbReference>
<dbReference type="InterPro" id="IPR006162">
    <property type="entry name" value="Ppantetheine_attach_site"/>
</dbReference>
<gene>
    <name evidence="8" type="ORF">BCF44_10688</name>
</gene>
<evidence type="ECO:0000256" key="2">
    <source>
        <dbReference type="ARBA" id="ARBA00006432"/>
    </source>
</evidence>
<evidence type="ECO:0000259" key="7">
    <source>
        <dbReference type="PROSITE" id="PS50075"/>
    </source>
</evidence>
<keyword evidence="3" id="KW-0596">Phosphopantetheine</keyword>
<dbReference type="InterPro" id="IPR000873">
    <property type="entry name" value="AMP-dep_synth/lig_dom"/>
</dbReference>
<sequence>MIPLSFAQRRLWFIDRFDGPSATYNLPFLLRLTGPLDVAALTLAVRDVVARHESLRTVLVEDESGVPEQKVLPVDPSLPTVPVVDVQPQDVDAVVAEAADYRFTLSREAPVRAFLLRSGPEQHVLVLVLHHIAADGESMAPLGRDLAAAYTARLRSTAPEWPELAVQYTDYTLWQRELLGDDQDPGSVLATQLRHWRDELAGAPAQLPLPTDRPRPSSASHRGDLVEFVVPGDLLTEVTELARSRGATAAMAMQAALAALLCLLGGGMDIPIGSTIAGRGEEGLADLVGFFVNTWVLRADLSGNPSAETLIDRVRDKALGAYDNQDLPFERLVEALNPERSRAYHPLFQVMFTWQTAPGLDLDMPDVAARLEPVWTRTAKFDLEFNFSPDPGDGLRCSLEYATDLFDRGTVADICARFLHVLRGFAADPGASVNVIDVLTPAERIMLAGVNDTAAPTPDLTAAGVVERQVAVTPEAVAVECAGTSLTYRELNARANRLAHALVAHGAGPEALIGLALPRSADLVVALLGILKAGAAYVPIDPRYPSRRLDQILDDARPQFVLIDAEAQPVLPNDIPVLLLDDVDLTGADPGAPAGGPGPDNLAYVMYTSGSTGTPKGVGITHRGVVNGITRLAAAVPVRPRAKVLAGASVNFDVSVFEIVTPLSVGGTVEVVRDVLELAERDSWSGGVIHSVPSVFAELVDQIAGRTAVDVLVFAGEALPPALVTRVRDAFPGVRVVNAYGQSESFYATAFAVPDTATSDLDASTPIGTPLGNMRTYVLGPGLRPVPPGVVGELYVAGEVGRGYHGRAGMTAERFVADPLGPAGSRMYRTGDLARWTADGQLQYVGRDDQQLKIRGQRIEVAEVEAVLTTHPGVAQAVVAARPGPGGTRLVGYVLPSSAARIGTVASLGELDLDLTAGVSAAELRTFAAERLPEFMVPAAFVMLNRLPLAPNGKLDRAALPDPEYRNAAYRAPLTTEEQVLADVYAEVLGLHEVGVDDDFFAVGGDSIRSIQVVARARARGVEVTPREIFQCRTVAELAAVVAGRADTSPAPEPEGSGVGWMPLLPVARYLTELGGGINRFSMSMVLDLPDGIDEDGLVATIGAVVDRHDILRSRLESNGLRADPPGSVDVRTLIRRIPLRGNWEELAAVELDAATGRLDPAAGRMAQFVWFDPGRLLVVLHHFVVDGVSWRILLPDFAQAWEQVRAGRTPVLPDVLTSARRWTDALMDASKERVAELPFWRSVLDGPDPLLGLRELDPTVDVTSTVEHLWVRLPASVTDVLLTRVPAVFHSGVNDGLLAALALAVTRWRRVRGESEPSVLVRMEGHGREEGIVPGADLSRTVGWFTSMFPVRLRTTLTDLDEAFAGGPAAGRLVKSVKEQLLAVPDKGIGYGLLRYLNDDTAAILGGYPTGQIAFNYLGRFSATDMPTELRGLGWTETPGCSELVARPDEDMPALSTLDVNALVTDTEQGPQLEARLSFPTGVLAREEVQEIADLWCAALAGLARHAVEPDAGGLTPSDVTLVSVGQSELDAWEKRYPRVVDVWPLTALQSGLLFHAMLADAKFDAYHMQLVFHLSGTVDPARMRAAGQAILDRYANLRVAFAANAAGDHVQVVPDRAALPWRHLDLSDQGPEAVDRFLVDDRNAHFDLASPPLVRMSLVTCGPERSELVVTAHHVLFDGWSVPLLMRDLLQLYGSSGDAAALPRARGYRDFLGWLARQDRDAATRAWLSELDGIDEPTLLAGGSEAGSDSGDIGQVDVPLTASTAEGLARRAAELGVTVNTVVQGAWALVLGGLTGRQDVVFGATVSGRPADLSDVDSMVGLFVNTVPVRVRCAPEQSIGGLLRELQDRQAALLDHHHVGLTEIHRATGLTVLFDTVVVFESFPVDHVGISTANTAAGVAITGLTPYSGTHYPLTVTADADPNPRIALQYQHDVFEHEFVLEIADRLCRVLEQFVADPDRRVAQVDVLAVAERELAVAGWNATAHAVPPATLHAAFEAQVRLGAGQVALIFDAETLTYGEFNARANRFAHWLIDRGVGPGAVVGVRLPRSFDLLVAIYGVVKAGAAFLPMEVDLPPERVAWMVEDASPALVIESVPDVSAHPDEDPAVPMSADHAAYIIYTSGSTGRPKGVAVPHRSIMNRIRWGQGRYGMSGSDRMLLKTSVGFDVSVPELFWPLQVGAALVIARPDGHKDPAYLARLIQERDITDVDFAPSTLATFLAEPSAAECRTLRRIEAAGEALSTELAQRCATVLPQVELHNLYGPTEAAVEVTAWQYQPELDATGAGVPIGTPVWNTQVYVLDAALRPVPPGVRGELYLAGVQLAWGYVRRSGLTAERFVANPFTPGERMYRTGDVVAWRQDGALTYLGRVDFQVKVRGFRIEPGEIETMLMAHPHVTQATVIAREDQPGDQRLVAYVVPDVDDSDGGADEQVDEWKQVYDQTYADATPAAWGEDFTGWNSSYTGEPIPTAQMRDWRDAAVSHVLRWSPRRVLELGVGSGLLLAHLVPAVDEYWGTDFSAPVLDELRRQVDRAGWSDRVRLRCQPADDTSGLPAEGFDTVVLNSVAQYFPDARYLDRVLTRALEVLAPGGRVVIGDVRYLGSLRALRAAVHRAHNPAATPATVRAVVEQSLLTEKELLLDPEWFVRWAAQHDDVQVDVRLKPGRAHNELTRHRYEVVLHKAPAARRDLANLPVVVWGWQADSLDGLAKICRESGPVRVTRMPNARLAAELDAATALAVDPQDLQDWADGLGWGVAATWATGSVEHFDAVVLPDGPVAGQVVTGVFTPSDRADRTLVNAPTGARRIGSLISGLRGYLQQRLPEYMTLSAVVPIAEVPLTASGKVDRRALPVPDYAATSTGRPPRNTGERVLCELMAEVLGLDRVGIDDDFFAMGGHSLLATRFVSRVRTSLGVELPIRVLFEHPTVAELANAVEDGARPARPRVRRMDRSGH</sequence>
<dbReference type="GO" id="GO:0017000">
    <property type="term" value="P:antibiotic biosynthetic process"/>
    <property type="evidence" value="ECO:0007669"/>
    <property type="project" value="UniProtKB-KW"/>
</dbReference>
<dbReference type="InterPro" id="IPR010060">
    <property type="entry name" value="NRPS_synth"/>
</dbReference>
<dbReference type="Pfam" id="PF00550">
    <property type="entry name" value="PP-binding"/>
    <property type="match status" value="2"/>
</dbReference>
<evidence type="ECO:0000256" key="1">
    <source>
        <dbReference type="ARBA" id="ARBA00001957"/>
    </source>
</evidence>
<dbReference type="Gene3D" id="3.30.559.30">
    <property type="entry name" value="Nonribosomal peptide synthetase, condensation domain"/>
    <property type="match status" value="3"/>
</dbReference>
<dbReference type="GO" id="GO:0009403">
    <property type="term" value="P:toxin biosynthetic process"/>
    <property type="evidence" value="ECO:0007669"/>
    <property type="project" value="UniProtKB-ARBA"/>
</dbReference>
<evidence type="ECO:0000313" key="9">
    <source>
        <dbReference type="Proteomes" id="UP000256269"/>
    </source>
</evidence>
<name>A0A3E0HKC1_9PSEU</name>
<protein>
    <submittedName>
        <fullName evidence="8">Non-ribosomal peptide synthase protein (TIGR01720 family)/amino acid adenylation domain-containing protein</fullName>
    </submittedName>
</protein>
<keyword evidence="5" id="KW-0677">Repeat</keyword>
<dbReference type="InterPro" id="IPR025110">
    <property type="entry name" value="AMP-bd_C"/>
</dbReference>
<dbReference type="InterPro" id="IPR010071">
    <property type="entry name" value="AA_adenyl_dom"/>
</dbReference>
<dbReference type="CDD" id="cd02440">
    <property type="entry name" value="AdoMet_MTases"/>
    <property type="match status" value="1"/>
</dbReference>
<dbReference type="Pfam" id="PF00501">
    <property type="entry name" value="AMP-binding"/>
    <property type="match status" value="2"/>
</dbReference>
<dbReference type="NCBIfam" id="TIGR01733">
    <property type="entry name" value="AA-adenyl-dom"/>
    <property type="match status" value="2"/>
</dbReference>
<keyword evidence="6" id="KW-0045">Antibiotic biosynthesis</keyword>
<dbReference type="SUPFAM" id="SSF56801">
    <property type="entry name" value="Acetyl-CoA synthetase-like"/>
    <property type="match status" value="2"/>
</dbReference>
<evidence type="ECO:0000256" key="5">
    <source>
        <dbReference type="ARBA" id="ARBA00022737"/>
    </source>
</evidence>
<keyword evidence="4" id="KW-0597">Phosphoprotein</keyword>
<evidence type="ECO:0000313" key="8">
    <source>
        <dbReference type="EMBL" id="REH46924.1"/>
    </source>
</evidence>
<comment type="caution">
    <text evidence="8">The sequence shown here is derived from an EMBL/GenBank/DDBJ whole genome shotgun (WGS) entry which is preliminary data.</text>
</comment>
<dbReference type="FunFam" id="1.10.1200.10:FF:000005">
    <property type="entry name" value="Nonribosomal peptide synthetase 1"/>
    <property type="match status" value="2"/>
</dbReference>
<dbReference type="SUPFAM" id="SSF47336">
    <property type="entry name" value="ACP-like"/>
    <property type="match status" value="2"/>
</dbReference>
<evidence type="ECO:0000256" key="6">
    <source>
        <dbReference type="ARBA" id="ARBA00023194"/>
    </source>
</evidence>
<dbReference type="InterPro" id="IPR023213">
    <property type="entry name" value="CAT-like_dom_sf"/>
</dbReference>
<dbReference type="PANTHER" id="PTHR45527">
    <property type="entry name" value="NONRIBOSOMAL PEPTIDE SYNTHETASE"/>
    <property type="match status" value="1"/>
</dbReference>
<keyword evidence="9" id="KW-1185">Reference proteome</keyword>
<dbReference type="InterPro" id="IPR020845">
    <property type="entry name" value="AMP-binding_CS"/>
</dbReference>
<dbReference type="PROSITE" id="PS00455">
    <property type="entry name" value="AMP_BINDING"/>
    <property type="match status" value="2"/>
</dbReference>
<dbReference type="PROSITE" id="PS50075">
    <property type="entry name" value="CARRIER"/>
    <property type="match status" value="2"/>
</dbReference>
<dbReference type="PANTHER" id="PTHR45527:SF1">
    <property type="entry name" value="FATTY ACID SYNTHASE"/>
    <property type="match status" value="1"/>
</dbReference>
<dbReference type="Proteomes" id="UP000256269">
    <property type="component" value="Unassembled WGS sequence"/>
</dbReference>
<dbReference type="FunFam" id="2.30.38.10:FF:000001">
    <property type="entry name" value="Non-ribosomal peptide synthetase PvdI"/>
    <property type="match status" value="1"/>
</dbReference>
<dbReference type="InterPro" id="IPR045851">
    <property type="entry name" value="AMP-bd_C_sf"/>
</dbReference>
<evidence type="ECO:0000256" key="3">
    <source>
        <dbReference type="ARBA" id="ARBA00022450"/>
    </source>
</evidence>
<dbReference type="GO" id="GO:0003824">
    <property type="term" value="F:catalytic activity"/>
    <property type="evidence" value="ECO:0007669"/>
    <property type="project" value="InterPro"/>
</dbReference>
<feature type="domain" description="Carrier" evidence="7">
    <location>
        <begin position="2861"/>
        <end position="2936"/>
    </location>
</feature>
<dbReference type="InterPro" id="IPR029058">
    <property type="entry name" value="AB_hydrolase_fold"/>
</dbReference>
<dbReference type="SMART" id="SM00823">
    <property type="entry name" value="PKS_PP"/>
    <property type="match status" value="2"/>
</dbReference>
<dbReference type="InterPro" id="IPR036736">
    <property type="entry name" value="ACP-like_sf"/>
</dbReference>
<dbReference type="EMBL" id="QUNO01000006">
    <property type="protein sequence ID" value="REH46924.1"/>
    <property type="molecule type" value="Genomic_DNA"/>
</dbReference>
<dbReference type="NCBIfam" id="TIGR01720">
    <property type="entry name" value="NRPS-para261"/>
    <property type="match status" value="1"/>
</dbReference>
<dbReference type="Gene3D" id="2.30.38.10">
    <property type="entry name" value="Luciferase, Domain 3"/>
    <property type="match status" value="2"/>
</dbReference>
<dbReference type="CDD" id="cd19540">
    <property type="entry name" value="LCL_NRPS-like"/>
    <property type="match status" value="1"/>
</dbReference>
<proteinExistence type="inferred from homology"/>
<dbReference type="CDD" id="cd19543">
    <property type="entry name" value="DCL_NRPS"/>
    <property type="match status" value="1"/>
</dbReference>
<dbReference type="SUPFAM" id="SSF52777">
    <property type="entry name" value="CoA-dependent acyltransferases"/>
    <property type="match status" value="6"/>
</dbReference>
<feature type="domain" description="Carrier" evidence="7">
    <location>
        <begin position="972"/>
        <end position="1046"/>
    </location>
</feature>
<dbReference type="SUPFAM" id="SSF53335">
    <property type="entry name" value="S-adenosyl-L-methionine-dependent methyltransferases"/>
    <property type="match status" value="1"/>
</dbReference>
<accession>A0A3E0HKC1</accession>
<dbReference type="Pfam" id="PF08242">
    <property type="entry name" value="Methyltransf_12"/>
    <property type="match status" value="1"/>
</dbReference>
<dbReference type="Gene3D" id="3.40.50.1820">
    <property type="entry name" value="alpha/beta hydrolase"/>
    <property type="match status" value="1"/>
</dbReference>
<dbReference type="Pfam" id="PF00668">
    <property type="entry name" value="Condensation"/>
    <property type="match status" value="3"/>
</dbReference>
<dbReference type="GO" id="GO:0008610">
    <property type="term" value="P:lipid biosynthetic process"/>
    <property type="evidence" value="ECO:0007669"/>
    <property type="project" value="UniProtKB-ARBA"/>
</dbReference>
<organism evidence="8 9">
    <name type="scientific">Kutzneria buriramensis</name>
    <dbReference type="NCBI Taxonomy" id="1045776"/>
    <lineage>
        <taxon>Bacteria</taxon>
        <taxon>Bacillati</taxon>
        <taxon>Actinomycetota</taxon>
        <taxon>Actinomycetes</taxon>
        <taxon>Pseudonocardiales</taxon>
        <taxon>Pseudonocardiaceae</taxon>
        <taxon>Kutzneria</taxon>
    </lineage>
</organism>
<dbReference type="InterPro" id="IPR013217">
    <property type="entry name" value="Methyltransf_12"/>
</dbReference>
<dbReference type="InterPro" id="IPR001242">
    <property type="entry name" value="Condensation_dom"/>
</dbReference>
<dbReference type="RefSeq" id="WP_170217601.1">
    <property type="nucleotide sequence ID" value="NZ_CP144375.1"/>
</dbReference>
<dbReference type="GO" id="GO:0005737">
    <property type="term" value="C:cytoplasm"/>
    <property type="evidence" value="ECO:0007669"/>
    <property type="project" value="TreeGrafter"/>
</dbReference>
<dbReference type="FunFam" id="3.40.50.12780:FF:000012">
    <property type="entry name" value="Non-ribosomal peptide synthetase"/>
    <property type="match status" value="1"/>
</dbReference>
<comment type="similarity">
    <text evidence="2">Belongs to the ATP-dependent AMP-binding enzyme family.</text>
</comment>
<dbReference type="InterPro" id="IPR029063">
    <property type="entry name" value="SAM-dependent_MTases_sf"/>
</dbReference>